<protein>
    <submittedName>
        <fullName evidence="1">Capsule assembly protein Wzi</fullName>
    </submittedName>
</protein>
<name>A0A4R2HFG3_9SPHI</name>
<evidence type="ECO:0000313" key="2">
    <source>
        <dbReference type="Proteomes" id="UP000295684"/>
    </source>
</evidence>
<dbReference type="AlphaFoldDB" id="A0A4R2HFG3"/>
<dbReference type="EMBL" id="SLWO01000003">
    <property type="protein sequence ID" value="TCO26697.1"/>
    <property type="molecule type" value="Genomic_DNA"/>
</dbReference>
<dbReference type="Proteomes" id="UP000295684">
    <property type="component" value="Unassembled WGS sequence"/>
</dbReference>
<dbReference type="InterPro" id="IPR038636">
    <property type="entry name" value="Wzi_sf"/>
</dbReference>
<proteinExistence type="predicted"/>
<dbReference type="OrthoDB" id="1293009at2"/>
<dbReference type="InterPro" id="IPR026950">
    <property type="entry name" value="Caps_assemb_Wzi"/>
</dbReference>
<sequence>MTMRIFYPFLLLIFISTWVSAQTLPVGLLENVEDAYRRQQLLGKDTSNSSYMIRPMFMSDGNDLALDPDTSYSLLHFRKLLYNNPKFKTQIYALPIAWQQQFNSHHPYGMNDGSMVQAKGYQTQISGGIYAKIGPLSIQLRPEYVFAQNSVFQRIADAPNGVYWNTPVTGAYYNRIDLPDRMGNRQYSKLSLGQSSIRLNVGPVSAGFSNENLWWGPGVRNSLLMTNNASGFRHLTLNTTRPIKTYIGSFEAQIVGGRLEQSGYTLNRDPTVPQAIRNELVQKPYDWRYFSGMVLTYQPKWVPGFYVGFDRSFIVNRSKMGNKFGDYFPIFSQVEKVGYVTPEGTYSEDAAERDQYISFFTRYVFTESKAEVYFQFGRNDHSYDLRDALAEPEHTRAYVVGVRKLIPLKRADEFIQVGVELTQLERSATTQLRDYPTWYVHGQVLDGYTNKGQVLGAGIGPGSNLQTLDISWVKGLKRIGFQLERKVNNNDLFYEFAFASADRRQYINRHWVDLAIGSTFSWNFKRFVANAQLTYIRSLNYLYQWQDSTPPGDYWNWNKQDVNNVHAKIGLVYLFN</sequence>
<organism evidence="1 2">
    <name type="scientific">Pedobacter psychrotolerans</name>
    <dbReference type="NCBI Taxonomy" id="1843235"/>
    <lineage>
        <taxon>Bacteria</taxon>
        <taxon>Pseudomonadati</taxon>
        <taxon>Bacteroidota</taxon>
        <taxon>Sphingobacteriia</taxon>
        <taxon>Sphingobacteriales</taxon>
        <taxon>Sphingobacteriaceae</taxon>
        <taxon>Pedobacter</taxon>
    </lineage>
</organism>
<dbReference type="Pfam" id="PF14052">
    <property type="entry name" value="Caps_assemb_Wzi"/>
    <property type="match status" value="1"/>
</dbReference>
<comment type="caution">
    <text evidence="1">The sequence shown here is derived from an EMBL/GenBank/DDBJ whole genome shotgun (WGS) entry which is preliminary data.</text>
</comment>
<dbReference type="Gene3D" id="2.40.160.130">
    <property type="entry name" value="Capsule assembly protein Wzi"/>
    <property type="match status" value="1"/>
</dbReference>
<accession>A0A4R2HFG3</accession>
<reference evidence="1 2" key="1">
    <citation type="submission" date="2019-03" db="EMBL/GenBank/DDBJ databases">
        <title>Genomic Encyclopedia of Type Strains, Phase IV (KMG-IV): sequencing the most valuable type-strain genomes for metagenomic binning, comparative biology and taxonomic classification.</title>
        <authorList>
            <person name="Goeker M."/>
        </authorList>
    </citation>
    <scope>NUCLEOTIDE SEQUENCE [LARGE SCALE GENOMIC DNA]</scope>
    <source>
        <strain evidence="1 2">DSM 103236</strain>
    </source>
</reference>
<dbReference type="RefSeq" id="WP_132530754.1">
    <property type="nucleotide sequence ID" value="NZ_BMJO01000004.1"/>
</dbReference>
<evidence type="ECO:0000313" key="1">
    <source>
        <dbReference type="EMBL" id="TCO26697.1"/>
    </source>
</evidence>
<gene>
    <name evidence="1" type="ORF">EV200_10327</name>
</gene>